<protein>
    <submittedName>
        <fullName evidence="1">Uncharacterized protein LOC8267370</fullName>
    </submittedName>
</protein>
<accession>A0A2P2JNZ0</accession>
<sequence>MWRLVLHSNPNPLNVSSLNLLSLLFSR</sequence>
<evidence type="ECO:0000313" key="1">
    <source>
        <dbReference type="EMBL" id="MBW95183.1"/>
    </source>
</evidence>
<dbReference type="AlphaFoldDB" id="A0A2P2JNZ0"/>
<reference evidence="1" key="1">
    <citation type="submission" date="2018-02" db="EMBL/GenBank/DDBJ databases">
        <title>Rhizophora mucronata_Transcriptome.</title>
        <authorList>
            <person name="Meera S.P."/>
            <person name="Sreeshan A."/>
            <person name="Augustine A."/>
        </authorList>
    </citation>
    <scope>NUCLEOTIDE SEQUENCE</scope>
    <source>
        <tissue evidence="1">Leaf</tissue>
    </source>
</reference>
<dbReference type="EMBL" id="GGEC01014700">
    <property type="protein sequence ID" value="MBW95183.1"/>
    <property type="molecule type" value="Transcribed_RNA"/>
</dbReference>
<organism evidence="1">
    <name type="scientific">Rhizophora mucronata</name>
    <name type="common">Asiatic mangrove</name>
    <dbReference type="NCBI Taxonomy" id="61149"/>
    <lineage>
        <taxon>Eukaryota</taxon>
        <taxon>Viridiplantae</taxon>
        <taxon>Streptophyta</taxon>
        <taxon>Embryophyta</taxon>
        <taxon>Tracheophyta</taxon>
        <taxon>Spermatophyta</taxon>
        <taxon>Magnoliopsida</taxon>
        <taxon>eudicotyledons</taxon>
        <taxon>Gunneridae</taxon>
        <taxon>Pentapetalae</taxon>
        <taxon>rosids</taxon>
        <taxon>fabids</taxon>
        <taxon>Malpighiales</taxon>
        <taxon>Rhizophoraceae</taxon>
        <taxon>Rhizophora</taxon>
    </lineage>
</organism>
<proteinExistence type="predicted"/>
<name>A0A2P2JNZ0_RHIMU</name>